<protein>
    <recommendedName>
        <fullName evidence="5">DUF1049 domain-containing protein</fullName>
    </recommendedName>
</protein>
<accession>A0A3L8P0G4</accession>
<keyword evidence="4" id="KW-1185">Reference proteome</keyword>
<dbReference type="RefSeq" id="WP_121807787.1">
    <property type="nucleotide sequence ID" value="NZ_RDBE01000010.1"/>
</dbReference>
<dbReference type="AlphaFoldDB" id="A0A3L8P0G4"/>
<gene>
    <name evidence="3" type="ORF">D9V37_19765</name>
</gene>
<dbReference type="Proteomes" id="UP000281708">
    <property type="component" value="Unassembled WGS sequence"/>
</dbReference>
<keyword evidence="2" id="KW-0472">Membrane</keyword>
<evidence type="ECO:0000313" key="4">
    <source>
        <dbReference type="Proteomes" id="UP000281708"/>
    </source>
</evidence>
<dbReference type="EMBL" id="RDBE01000010">
    <property type="protein sequence ID" value="RLV48283.1"/>
    <property type="molecule type" value="Genomic_DNA"/>
</dbReference>
<evidence type="ECO:0000256" key="1">
    <source>
        <dbReference type="SAM" id="MobiDB-lite"/>
    </source>
</evidence>
<evidence type="ECO:0000256" key="2">
    <source>
        <dbReference type="SAM" id="Phobius"/>
    </source>
</evidence>
<feature type="compositionally biased region" description="Basic and acidic residues" evidence="1">
    <location>
        <begin position="81"/>
        <end position="113"/>
    </location>
</feature>
<sequence>MVVIGLVIILIALVLGVAGVLGGTDTVRLDLGVGHVTMSASAVFLLGALALLLLVIGLGTMRVGFRRAREHRQDRRRVNRLSRELDKARHDAGMDQEKRTSDDVVEDDTPRPI</sequence>
<comment type="caution">
    <text evidence="3">The sequence shown here is derived from an EMBL/GenBank/DDBJ whole genome shotgun (WGS) entry which is preliminary data.</text>
</comment>
<name>A0A3L8P0G4_9ACTN</name>
<feature type="region of interest" description="Disordered" evidence="1">
    <location>
        <begin position="69"/>
        <end position="113"/>
    </location>
</feature>
<keyword evidence="2" id="KW-1133">Transmembrane helix</keyword>
<reference evidence="3 4" key="1">
    <citation type="submission" date="2018-10" db="EMBL/GenBank/DDBJ databases">
        <title>Marmoricola sp. 4Q3S-7 whole genome shotgun sequence.</title>
        <authorList>
            <person name="Li F."/>
        </authorList>
    </citation>
    <scope>NUCLEOTIDE SEQUENCE [LARGE SCALE GENOMIC DNA]</scope>
    <source>
        <strain evidence="3 4">4Q3S-7</strain>
    </source>
</reference>
<evidence type="ECO:0008006" key="5">
    <source>
        <dbReference type="Google" id="ProtNLM"/>
    </source>
</evidence>
<feature type="transmembrane region" description="Helical" evidence="2">
    <location>
        <begin position="38"/>
        <end position="65"/>
    </location>
</feature>
<proteinExistence type="predicted"/>
<feature type="compositionally biased region" description="Basic residues" evidence="1">
    <location>
        <begin position="69"/>
        <end position="80"/>
    </location>
</feature>
<keyword evidence="2" id="KW-0812">Transmembrane</keyword>
<organism evidence="3 4">
    <name type="scientific">Nocardioides mangrovicus</name>
    <dbReference type="NCBI Taxonomy" id="2478913"/>
    <lineage>
        <taxon>Bacteria</taxon>
        <taxon>Bacillati</taxon>
        <taxon>Actinomycetota</taxon>
        <taxon>Actinomycetes</taxon>
        <taxon>Propionibacteriales</taxon>
        <taxon>Nocardioidaceae</taxon>
        <taxon>Nocardioides</taxon>
    </lineage>
</organism>
<evidence type="ECO:0000313" key="3">
    <source>
        <dbReference type="EMBL" id="RLV48283.1"/>
    </source>
</evidence>